<comment type="caution">
    <text evidence="2">The sequence shown here is derived from an EMBL/GenBank/DDBJ whole genome shotgun (WGS) entry which is preliminary data.</text>
</comment>
<evidence type="ECO:0000313" key="3">
    <source>
        <dbReference type="Proteomes" id="UP000245080"/>
    </source>
</evidence>
<organism evidence="2 3">
    <name type="scientific">Levilactobacillus bambusae</name>
    <dbReference type="NCBI Taxonomy" id="2024736"/>
    <lineage>
        <taxon>Bacteria</taxon>
        <taxon>Bacillati</taxon>
        <taxon>Bacillota</taxon>
        <taxon>Bacilli</taxon>
        <taxon>Lactobacillales</taxon>
        <taxon>Lactobacillaceae</taxon>
        <taxon>Levilactobacillus</taxon>
    </lineage>
</organism>
<accession>A0A2V1N143</accession>
<evidence type="ECO:0000256" key="1">
    <source>
        <dbReference type="SAM" id="Coils"/>
    </source>
</evidence>
<feature type="coiled-coil region" evidence="1">
    <location>
        <begin position="204"/>
        <end position="231"/>
    </location>
</feature>
<dbReference type="Proteomes" id="UP000245080">
    <property type="component" value="Unassembled WGS sequence"/>
</dbReference>
<proteinExistence type="predicted"/>
<dbReference type="AlphaFoldDB" id="A0A2V1N143"/>
<protein>
    <submittedName>
        <fullName evidence="2">Uncharacterized protein</fullName>
    </submittedName>
</protein>
<gene>
    <name evidence="2" type="ORF">DCM90_03945</name>
</gene>
<reference evidence="2 3" key="1">
    <citation type="journal article" date="2018" name="Int. J. Syst. Evol. Microbiol.">
        <title>Lactobacillus bambusae sp. nov., isolated from a traditional fermented Ma-bamboo shoots of Taiwan.</title>
        <authorList>
            <person name="Wang L.-T."/>
        </authorList>
    </citation>
    <scope>NUCLEOTIDE SEQUENCE [LARGE SCALE GENOMIC DNA]</scope>
    <source>
        <strain evidence="2 3">BS-W1</strain>
    </source>
</reference>
<keyword evidence="1" id="KW-0175">Coiled coil</keyword>
<sequence>MKTKLTLDLESTLYQYCLDNDAYAVEEVSMPDDQGIVDTLSYKELAPGNIEWRCYELKVTKNDFHSTAKLSFVGHFNYFVLTPELYQEVQDEIPANVGVLTYRPYDAELAADAEYPPLAPGYLTIEKTARRRDLQVPEDELISAFIASMGREVNKAKRMATGIDQFSTEKLYKALKRRNQHYQIYDPEANLYDRFIDDMQSSAVTALQEEIDALNEDVFQLKLALKKARDAGA</sequence>
<name>A0A2V1N143_9LACO</name>
<dbReference type="RefSeq" id="WP_109250043.1">
    <property type="nucleotide sequence ID" value="NZ_QCXQ01000002.1"/>
</dbReference>
<keyword evidence="3" id="KW-1185">Reference proteome</keyword>
<dbReference type="EMBL" id="QCXQ01000002">
    <property type="protein sequence ID" value="PWG00096.1"/>
    <property type="molecule type" value="Genomic_DNA"/>
</dbReference>
<dbReference type="OrthoDB" id="2190431at2"/>
<evidence type="ECO:0000313" key="2">
    <source>
        <dbReference type="EMBL" id="PWG00096.1"/>
    </source>
</evidence>